<name>A0A914VUM4_9BILA</name>
<dbReference type="PANTHER" id="PTHR31748:SF1">
    <property type="entry name" value="SERPENTINE RECEPTOR, CLASS V"/>
    <property type="match status" value="1"/>
</dbReference>
<evidence type="ECO:0000256" key="1">
    <source>
        <dbReference type="ARBA" id="ARBA00004370"/>
    </source>
</evidence>
<keyword evidence="2 5" id="KW-0812">Transmembrane</keyword>
<feature type="transmembrane region" description="Helical" evidence="5">
    <location>
        <begin position="6"/>
        <end position="30"/>
    </location>
</feature>
<proteinExistence type="predicted"/>
<dbReference type="Gene3D" id="1.20.1070.10">
    <property type="entry name" value="Rhodopsin 7-helix transmembrane proteins"/>
    <property type="match status" value="1"/>
</dbReference>
<organism evidence="7 8">
    <name type="scientific">Plectus sambesii</name>
    <dbReference type="NCBI Taxonomy" id="2011161"/>
    <lineage>
        <taxon>Eukaryota</taxon>
        <taxon>Metazoa</taxon>
        <taxon>Ecdysozoa</taxon>
        <taxon>Nematoda</taxon>
        <taxon>Chromadorea</taxon>
        <taxon>Plectida</taxon>
        <taxon>Plectina</taxon>
        <taxon>Plectoidea</taxon>
        <taxon>Plectidae</taxon>
        <taxon>Plectus</taxon>
    </lineage>
</organism>
<evidence type="ECO:0000313" key="7">
    <source>
        <dbReference type="Proteomes" id="UP000887566"/>
    </source>
</evidence>
<feature type="domain" description="G-protein coupled receptors family 1 profile" evidence="6">
    <location>
        <begin position="22"/>
        <end position="152"/>
    </location>
</feature>
<evidence type="ECO:0000256" key="3">
    <source>
        <dbReference type="ARBA" id="ARBA00022989"/>
    </source>
</evidence>
<keyword evidence="3 5" id="KW-1133">Transmembrane helix</keyword>
<feature type="transmembrane region" description="Helical" evidence="5">
    <location>
        <begin position="89"/>
        <end position="110"/>
    </location>
</feature>
<dbReference type="WBParaSite" id="PSAMB.scaffold2502size22872.g18022.t1">
    <property type="protein sequence ID" value="PSAMB.scaffold2502size22872.g18022.t1"/>
    <property type="gene ID" value="PSAMB.scaffold2502size22872.g18022"/>
</dbReference>
<dbReference type="Proteomes" id="UP000887566">
    <property type="component" value="Unplaced"/>
</dbReference>
<dbReference type="PROSITE" id="PS50262">
    <property type="entry name" value="G_PROTEIN_RECEP_F1_2"/>
    <property type="match status" value="1"/>
</dbReference>
<reference evidence="8" key="1">
    <citation type="submission" date="2022-11" db="UniProtKB">
        <authorList>
            <consortium name="WormBaseParasite"/>
        </authorList>
    </citation>
    <scope>IDENTIFICATION</scope>
</reference>
<dbReference type="InterPro" id="IPR019426">
    <property type="entry name" value="7TM_GPCR_serpentine_rcpt_Srv"/>
</dbReference>
<evidence type="ECO:0000256" key="5">
    <source>
        <dbReference type="SAM" id="Phobius"/>
    </source>
</evidence>
<keyword evidence="7" id="KW-1185">Reference proteome</keyword>
<evidence type="ECO:0000313" key="8">
    <source>
        <dbReference type="WBParaSite" id="PSAMB.scaffold2502size22872.g18022.t1"/>
    </source>
</evidence>
<dbReference type="PANTHER" id="PTHR31748">
    <property type="entry name" value="SERPENTINE RECEPTOR, CLASS V"/>
    <property type="match status" value="1"/>
</dbReference>
<protein>
    <submittedName>
        <fullName evidence="8">G-protein coupled receptors family 1 profile domain-containing protein</fullName>
    </submittedName>
</protein>
<dbReference type="SUPFAM" id="SSF81321">
    <property type="entry name" value="Family A G protein-coupled receptor-like"/>
    <property type="match status" value="1"/>
</dbReference>
<accession>A0A914VUM4</accession>
<keyword evidence="4 5" id="KW-0472">Membrane</keyword>
<sequence length="152" mass="17241">MGRVAVIIGWSTTIFSLVTIPFHILFLCMQIKYRNTTDFNHAFYKILMSLSVADILQLMVSEFVNQFLTFHGWVADFCLNVLGDFGAHVITMIFWGTAMAQVLTVVSVAINRFTAYVYPLQFETVRWGIDLGAVVVKQITKFSKIVPIPHNC</sequence>
<evidence type="ECO:0000256" key="2">
    <source>
        <dbReference type="ARBA" id="ARBA00022692"/>
    </source>
</evidence>
<dbReference type="Pfam" id="PF10323">
    <property type="entry name" value="7TM_GPCR_Srv"/>
    <property type="match status" value="1"/>
</dbReference>
<dbReference type="InterPro" id="IPR017452">
    <property type="entry name" value="GPCR_Rhodpsn_7TM"/>
</dbReference>
<evidence type="ECO:0000259" key="6">
    <source>
        <dbReference type="PROSITE" id="PS50262"/>
    </source>
</evidence>
<feature type="transmembrane region" description="Helical" evidence="5">
    <location>
        <begin position="42"/>
        <end position="60"/>
    </location>
</feature>
<comment type="subcellular location">
    <subcellularLocation>
        <location evidence="1">Membrane</location>
    </subcellularLocation>
</comment>
<dbReference type="AlphaFoldDB" id="A0A914VUM4"/>
<evidence type="ECO:0000256" key="4">
    <source>
        <dbReference type="ARBA" id="ARBA00023136"/>
    </source>
</evidence>
<dbReference type="GO" id="GO:0016020">
    <property type="term" value="C:membrane"/>
    <property type="evidence" value="ECO:0007669"/>
    <property type="project" value="UniProtKB-SubCell"/>
</dbReference>